<feature type="compositionally biased region" description="Basic residues" evidence="1">
    <location>
        <begin position="19"/>
        <end position="29"/>
    </location>
</feature>
<protein>
    <submittedName>
        <fullName evidence="2">Uncharacterized protein</fullName>
    </submittedName>
</protein>
<gene>
    <name evidence="2" type="ORF">E2C01_084781</name>
</gene>
<evidence type="ECO:0000313" key="2">
    <source>
        <dbReference type="EMBL" id="MPC89821.1"/>
    </source>
</evidence>
<evidence type="ECO:0000256" key="1">
    <source>
        <dbReference type="SAM" id="MobiDB-lite"/>
    </source>
</evidence>
<keyword evidence="3" id="KW-1185">Reference proteome</keyword>
<proteinExistence type="predicted"/>
<accession>A0A5B7IW87</accession>
<evidence type="ECO:0000313" key="3">
    <source>
        <dbReference type="Proteomes" id="UP000324222"/>
    </source>
</evidence>
<dbReference type="Proteomes" id="UP000324222">
    <property type="component" value="Unassembled WGS sequence"/>
</dbReference>
<organism evidence="2 3">
    <name type="scientific">Portunus trituberculatus</name>
    <name type="common">Swimming crab</name>
    <name type="synonym">Neptunus trituberculatus</name>
    <dbReference type="NCBI Taxonomy" id="210409"/>
    <lineage>
        <taxon>Eukaryota</taxon>
        <taxon>Metazoa</taxon>
        <taxon>Ecdysozoa</taxon>
        <taxon>Arthropoda</taxon>
        <taxon>Crustacea</taxon>
        <taxon>Multicrustacea</taxon>
        <taxon>Malacostraca</taxon>
        <taxon>Eumalacostraca</taxon>
        <taxon>Eucarida</taxon>
        <taxon>Decapoda</taxon>
        <taxon>Pleocyemata</taxon>
        <taxon>Brachyura</taxon>
        <taxon>Eubrachyura</taxon>
        <taxon>Portunoidea</taxon>
        <taxon>Portunidae</taxon>
        <taxon>Portuninae</taxon>
        <taxon>Portunus</taxon>
    </lineage>
</organism>
<reference evidence="2 3" key="1">
    <citation type="submission" date="2019-05" db="EMBL/GenBank/DDBJ databases">
        <title>Another draft genome of Portunus trituberculatus and its Hox gene families provides insights of decapod evolution.</title>
        <authorList>
            <person name="Jeong J.-H."/>
            <person name="Song I."/>
            <person name="Kim S."/>
            <person name="Choi T."/>
            <person name="Kim D."/>
            <person name="Ryu S."/>
            <person name="Kim W."/>
        </authorList>
    </citation>
    <scope>NUCLEOTIDE SEQUENCE [LARGE SCALE GENOMIC DNA]</scope>
    <source>
        <tissue evidence="2">Muscle</tissue>
    </source>
</reference>
<name>A0A5B7IW87_PORTR</name>
<feature type="region of interest" description="Disordered" evidence="1">
    <location>
        <begin position="1"/>
        <end position="39"/>
    </location>
</feature>
<comment type="caution">
    <text evidence="2">The sequence shown here is derived from an EMBL/GenBank/DDBJ whole genome shotgun (WGS) entry which is preliminary data.</text>
</comment>
<feature type="compositionally biased region" description="Basic and acidic residues" evidence="1">
    <location>
        <begin position="1"/>
        <end position="13"/>
    </location>
</feature>
<sequence>MRVGHGAESRDRGGPMAWRARRGRGKRGRSSTAVWKEGATRRPTLRIPSEPPLDLFPLGCHEGNSAKEGAKCAMYSYSEKWWQ</sequence>
<dbReference type="EMBL" id="VSRR010082310">
    <property type="protein sequence ID" value="MPC89821.1"/>
    <property type="molecule type" value="Genomic_DNA"/>
</dbReference>
<dbReference type="AlphaFoldDB" id="A0A5B7IW87"/>